<accession>A0ACC1IAU3</accession>
<organism evidence="1 2">
    <name type="scientific">Kickxella alabastrina</name>
    <dbReference type="NCBI Taxonomy" id="61397"/>
    <lineage>
        <taxon>Eukaryota</taxon>
        <taxon>Fungi</taxon>
        <taxon>Fungi incertae sedis</taxon>
        <taxon>Zoopagomycota</taxon>
        <taxon>Kickxellomycotina</taxon>
        <taxon>Kickxellomycetes</taxon>
        <taxon>Kickxellales</taxon>
        <taxon>Kickxellaceae</taxon>
        <taxon>Kickxella</taxon>
    </lineage>
</organism>
<dbReference type="EMBL" id="JANBPG010001169">
    <property type="protein sequence ID" value="KAJ1891377.1"/>
    <property type="molecule type" value="Genomic_DNA"/>
</dbReference>
<comment type="caution">
    <text evidence="1">The sequence shown here is derived from an EMBL/GenBank/DDBJ whole genome shotgun (WGS) entry which is preliminary data.</text>
</comment>
<name>A0ACC1IAU3_9FUNG</name>
<proteinExistence type="predicted"/>
<dbReference type="Proteomes" id="UP001150581">
    <property type="component" value="Unassembled WGS sequence"/>
</dbReference>
<evidence type="ECO:0000313" key="1">
    <source>
        <dbReference type="EMBL" id="KAJ1891377.1"/>
    </source>
</evidence>
<sequence length="467" mass="53472">MLESTVGCLTIMENLHKPYFETPGVVKMWMSGTWDYSISNAEYARKVFTQSDVYQKVNSMDLMPGRLDLLVVGKSLIFENGYTYRGHCVVVNPAFCRTWPMQLSKKLLIDMVEVMEDEADKPLHVLPMLRRAIIDVLGHIIMGYSFDALRNPGNNKTAMYDSLVDAIVDPVYSILPWLDKFPMGEHTKQWKALDKYRAFIEGMIDEKFAELENNPALTEEEHNNANLLTLLLESYIMTKSGKMLDERGKPIIPLTKEELRDNISLFYIAGYDTTANSLSYVMMELARHPEIQQKAREIVISMIGDTRNAYPNDDQIKKLGYIDLIVKETLRKAPIVTDVRCRLSEPVQFGPYSLPKGVVIIVDIWLMHYNPANFHEPEKFIPEWFVDDKSADVKNVAPFTFTAFSNGSRQCMGMKFSLIEQRIAIALLLLRFEWTLPTNSPFWHSTPTTPAGLVMPVGLIVDLKRRH</sequence>
<gene>
    <name evidence="1" type="ORF">LPJ66_006954</name>
</gene>
<protein>
    <submittedName>
        <fullName evidence="1">Uncharacterized protein</fullName>
    </submittedName>
</protein>
<reference evidence="1" key="1">
    <citation type="submission" date="2022-07" db="EMBL/GenBank/DDBJ databases">
        <title>Phylogenomic reconstructions and comparative analyses of Kickxellomycotina fungi.</title>
        <authorList>
            <person name="Reynolds N.K."/>
            <person name="Stajich J.E."/>
            <person name="Barry K."/>
            <person name="Grigoriev I.V."/>
            <person name="Crous P."/>
            <person name="Smith M.E."/>
        </authorList>
    </citation>
    <scope>NUCLEOTIDE SEQUENCE</scope>
    <source>
        <strain evidence="1">Benny 63K</strain>
    </source>
</reference>
<keyword evidence="2" id="KW-1185">Reference proteome</keyword>
<evidence type="ECO:0000313" key="2">
    <source>
        <dbReference type="Proteomes" id="UP001150581"/>
    </source>
</evidence>